<gene>
    <name evidence="3" type="ORF">COT99_01400</name>
</gene>
<organism evidence="3 4">
    <name type="scientific">Candidatus Falkowbacteria bacterium CG10_big_fil_rev_8_21_14_0_10_43_10</name>
    <dbReference type="NCBI Taxonomy" id="1974567"/>
    <lineage>
        <taxon>Bacteria</taxon>
        <taxon>Candidatus Falkowiibacteriota</taxon>
    </lineage>
</organism>
<dbReference type="AlphaFoldDB" id="A0A2H0V4F2"/>
<reference evidence="4" key="1">
    <citation type="submission" date="2017-09" db="EMBL/GenBank/DDBJ databases">
        <title>Depth-based differentiation of microbial function through sediment-hosted aquifers and enrichment of novel symbionts in the deep terrestrial subsurface.</title>
        <authorList>
            <person name="Probst A.J."/>
            <person name="Ladd B."/>
            <person name="Jarett J.K."/>
            <person name="Geller-Mcgrath D.E."/>
            <person name="Sieber C.M.K."/>
            <person name="Emerson J.B."/>
            <person name="Anantharaman K."/>
            <person name="Thomas B.C."/>
            <person name="Malmstrom R."/>
            <person name="Stieglmeier M."/>
            <person name="Klingl A."/>
            <person name="Woyke T."/>
            <person name="Ryan C.M."/>
            <person name="Banfield J.F."/>
        </authorList>
    </citation>
    <scope>NUCLEOTIDE SEQUENCE [LARGE SCALE GENOMIC DNA]</scope>
</reference>
<dbReference type="EMBL" id="PFAR01000017">
    <property type="protein sequence ID" value="PIR93319.1"/>
    <property type="molecule type" value="Genomic_DNA"/>
</dbReference>
<proteinExistence type="predicted"/>
<keyword evidence="2" id="KW-0812">Transmembrane</keyword>
<comment type="caution">
    <text evidence="3">The sequence shown here is derived from an EMBL/GenBank/DDBJ whole genome shotgun (WGS) entry which is preliminary data.</text>
</comment>
<evidence type="ECO:0000256" key="2">
    <source>
        <dbReference type="SAM" id="Phobius"/>
    </source>
</evidence>
<sequence>MPLLKNIDFKTGSILKITGLALGAIIIIALALRLIIPSFSALFPASGIKNIMMQSAPAFDTDEAYYKAGRGEMEIYSKGGTGGVTMGADAEEFEVTEYSAAIETRRLEDTCARVAALKARDDVVFESAGEYEKSCNYSFKVKQDSVAEILSIINELDPKELNENTYTIKRLIDDYAGETEILEKKMASIEETLANAVKAYDDITNLATRVQDVESLAKIIDSKINIIERLTQEKINVNAQLERLERAKAEQLDRLDYTYFNIYVLENKFVDGQNLKDSWKIAVKEFIRDINEVVQDITVGLAAMIFFALQYIIYFFIILVIVKYGWHWTKKIWDK</sequence>
<keyword evidence="2" id="KW-0472">Membrane</keyword>
<protein>
    <recommendedName>
        <fullName evidence="5">DUF4349 domain-containing protein</fullName>
    </recommendedName>
</protein>
<keyword evidence="2" id="KW-1133">Transmembrane helix</keyword>
<feature type="coiled-coil region" evidence="1">
    <location>
        <begin position="172"/>
        <end position="199"/>
    </location>
</feature>
<evidence type="ECO:0000313" key="4">
    <source>
        <dbReference type="Proteomes" id="UP000228626"/>
    </source>
</evidence>
<dbReference type="Proteomes" id="UP000228626">
    <property type="component" value="Unassembled WGS sequence"/>
</dbReference>
<keyword evidence="1" id="KW-0175">Coiled coil</keyword>
<feature type="transmembrane region" description="Helical" evidence="2">
    <location>
        <begin position="20"/>
        <end position="43"/>
    </location>
</feature>
<evidence type="ECO:0000256" key="1">
    <source>
        <dbReference type="SAM" id="Coils"/>
    </source>
</evidence>
<name>A0A2H0V4F2_9BACT</name>
<feature type="transmembrane region" description="Helical" evidence="2">
    <location>
        <begin position="297"/>
        <end position="322"/>
    </location>
</feature>
<evidence type="ECO:0008006" key="5">
    <source>
        <dbReference type="Google" id="ProtNLM"/>
    </source>
</evidence>
<evidence type="ECO:0000313" key="3">
    <source>
        <dbReference type="EMBL" id="PIR93319.1"/>
    </source>
</evidence>
<feature type="coiled-coil region" evidence="1">
    <location>
        <begin position="227"/>
        <end position="254"/>
    </location>
</feature>
<accession>A0A2H0V4F2</accession>